<organism evidence="1">
    <name type="scientific">marine sediment metagenome</name>
    <dbReference type="NCBI Taxonomy" id="412755"/>
    <lineage>
        <taxon>unclassified sequences</taxon>
        <taxon>metagenomes</taxon>
        <taxon>ecological metagenomes</taxon>
    </lineage>
</organism>
<dbReference type="AlphaFoldDB" id="X1AHT4"/>
<protein>
    <submittedName>
        <fullName evidence="1">Uncharacterized protein</fullName>
    </submittedName>
</protein>
<reference evidence="1" key="1">
    <citation type="journal article" date="2014" name="Front. Microbiol.">
        <title>High frequency of phylogenetically diverse reductive dehalogenase-homologous genes in deep subseafloor sedimentary metagenomes.</title>
        <authorList>
            <person name="Kawai M."/>
            <person name="Futagami T."/>
            <person name="Toyoda A."/>
            <person name="Takaki Y."/>
            <person name="Nishi S."/>
            <person name="Hori S."/>
            <person name="Arai W."/>
            <person name="Tsubouchi T."/>
            <person name="Morono Y."/>
            <person name="Uchiyama I."/>
            <person name="Ito T."/>
            <person name="Fujiyama A."/>
            <person name="Inagaki F."/>
            <person name="Takami H."/>
        </authorList>
    </citation>
    <scope>NUCLEOTIDE SEQUENCE</scope>
    <source>
        <strain evidence="1">Expedition CK06-06</strain>
    </source>
</reference>
<accession>X1AHT4</accession>
<gene>
    <name evidence="1" type="ORF">S01H4_15420</name>
</gene>
<comment type="caution">
    <text evidence="1">The sequence shown here is derived from an EMBL/GenBank/DDBJ whole genome shotgun (WGS) entry which is preliminary data.</text>
</comment>
<dbReference type="EMBL" id="BART01006760">
    <property type="protein sequence ID" value="GAG69292.1"/>
    <property type="molecule type" value="Genomic_DNA"/>
</dbReference>
<proteinExistence type="predicted"/>
<name>X1AHT4_9ZZZZ</name>
<evidence type="ECO:0000313" key="1">
    <source>
        <dbReference type="EMBL" id="GAG69292.1"/>
    </source>
</evidence>
<sequence>MIKGFTIIRRLETKLYFYVLAKKKSGFFAISNLKSGEKKNGKKIKNAIQKISLKSIDFVEKLGDKDFGDTIATLASWDERNKTIPNFRKIFNLQKRIWSKY</sequence>